<feature type="domain" description="Cystatin" evidence="7">
    <location>
        <begin position="121"/>
        <end position="232"/>
    </location>
</feature>
<evidence type="ECO:0000259" key="7">
    <source>
        <dbReference type="SMART" id="SM00043"/>
    </source>
</evidence>
<evidence type="ECO:0000256" key="6">
    <source>
        <dbReference type="SAM" id="SignalP"/>
    </source>
</evidence>
<dbReference type="PANTHER" id="PTHR46186">
    <property type="entry name" value="CYSTATIN"/>
    <property type="match status" value="1"/>
</dbReference>
<dbReference type="CDD" id="cd00042">
    <property type="entry name" value="CY"/>
    <property type="match status" value="4"/>
</dbReference>
<dbReference type="EMBL" id="GAHY01000363">
    <property type="protein sequence ID" value="JAA77147.1"/>
    <property type="molecule type" value="mRNA"/>
</dbReference>
<dbReference type="EnsemblMetazoa" id="RPRC013323-RA">
    <property type="protein sequence ID" value="RPRC013323-PA"/>
    <property type="gene ID" value="RPRC013323"/>
</dbReference>
<evidence type="ECO:0000313" key="10">
    <source>
        <dbReference type="Proteomes" id="UP000015103"/>
    </source>
</evidence>
<dbReference type="Proteomes" id="UP000015103">
    <property type="component" value="Unassembled WGS sequence"/>
</dbReference>
<keyword evidence="4" id="KW-1015">Disulfide bond</keyword>
<dbReference type="eggNOG" id="KOG1542">
    <property type="taxonomic scope" value="Eukaryota"/>
</dbReference>
<dbReference type="PANTHER" id="PTHR46186:SF2">
    <property type="entry name" value="CYSTATIN"/>
    <property type="match status" value="1"/>
</dbReference>
<feature type="domain" description="Cystatin" evidence="7">
    <location>
        <begin position="356"/>
        <end position="463"/>
    </location>
</feature>
<evidence type="ECO:0000256" key="4">
    <source>
        <dbReference type="ARBA" id="ARBA00023157"/>
    </source>
</evidence>
<keyword evidence="3" id="KW-0789">Thiol protease inhibitor</keyword>
<dbReference type="GO" id="GO:0005737">
    <property type="term" value="C:cytoplasm"/>
    <property type="evidence" value="ECO:0007669"/>
    <property type="project" value="TreeGrafter"/>
</dbReference>
<keyword evidence="5" id="KW-0175">Coiled coil</keyword>
<evidence type="ECO:0000256" key="2">
    <source>
        <dbReference type="ARBA" id="ARBA00022690"/>
    </source>
</evidence>
<dbReference type="InterPro" id="IPR018073">
    <property type="entry name" value="Prot_inh_cystat_CS"/>
</dbReference>
<dbReference type="SUPFAM" id="SSF54403">
    <property type="entry name" value="Cystatin/monellin"/>
    <property type="match status" value="4"/>
</dbReference>
<protein>
    <submittedName>
        <fullName evidence="9">Cystatin</fullName>
    </submittedName>
    <submittedName>
        <fullName evidence="8">Putative secreted protein</fullName>
    </submittedName>
</protein>
<dbReference type="GO" id="GO:0004869">
    <property type="term" value="F:cysteine-type endopeptidase inhibitor activity"/>
    <property type="evidence" value="ECO:0007669"/>
    <property type="project" value="UniProtKB-KW"/>
</dbReference>
<evidence type="ECO:0000256" key="5">
    <source>
        <dbReference type="SAM" id="Coils"/>
    </source>
</evidence>
<dbReference type="HOGENOM" id="CLU_581818_0_0_1"/>
<dbReference type="InterPro" id="IPR000010">
    <property type="entry name" value="Cystatin_dom"/>
</dbReference>
<evidence type="ECO:0000256" key="1">
    <source>
        <dbReference type="ARBA" id="ARBA00009403"/>
    </source>
</evidence>
<feature type="coiled-coil region" evidence="5">
    <location>
        <begin position="119"/>
        <end position="146"/>
    </location>
</feature>
<dbReference type="InterPro" id="IPR046350">
    <property type="entry name" value="Cystatin_sf"/>
</dbReference>
<dbReference type="OMA" id="ASIYERP"/>
<dbReference type="AlphaFoldDB" id="R4FP01"/>
<keyword evidence="6" id="KW-0732">Signal</keyword>
<dbReference type="FunFam" id="3.10.450.10:FF:000004">
    <property type="entry name" value="Cystatin C"/>
    <property type="match status" value="1"/>
</dbReference>
<dbReference type="InParanoid" id="R4FP01"/>
<comment type="similarity">
    <text evidence="1">Belongs to the cystatin family.</text>
</comment>
<reference evidence="10" key="2">
    <citation type="submission" date="2015-04" db="EMBL/GenBank/DDBJ databases">
        <authorList>
            <person name="Wilson R.K."/>
            <person name="Warren W."/>
            <person name="Dotson E."/>
            <person name="Oliveira P.L."/>
        </authorList>
    </citation>
    <scope>NUCLEOTIDE SEQUENCE</scope>
</reference>
<sequence>MRSITFLRFQLIAVLFMFNSYADAKNCVGCPVDADVNSPEIKKHLEKVLVAQNEDCDIVKVISAQTQIISGVRYKVYFEVKDRRTNQLKFCSTSFVSQVWISPEPQMEYFNCKLQGRDNRQLLATLKEVEANEKELVTQLADLAVKTLDDIDTDNYKRVVAEVLDAKKQLVNGIMYHLKLRVKITSCSEDRKVSADCEQEESHSQEICKVQIHRSFADSSPLNAKVVSSECDHNILLGEPKEASVESEEIKAAANFAAERIDQMSNSIYKQILVRILEATSQVAAGIKMDLKLELGNTECMKNMDKKANCEVVSENAEKMICRVSVWSQPWKQSSGKSHLKLSKFYCGPFYRTKRSLVGGESSLDTNDKRVTDLTDYVEDELTNRSNSQYTKTIVKVLNATVQVVSGKLTRLTVEVTDTNCLKSENKLKSLCSASNQGQQLCTVAIWERPWLNQKEITQSECHSTQNVGA</sequence>
<accession>R4FP01</accession>
<reference evidence="8" key="1">
    <citation type="submission" date="2013-04" db="EMBL/GenBank/DDBJ databases">
        <title>An insight into the transcriptome of the digestive tract of the blood sucking bug, Rhodnius prolixus.</title>
        <authorList>
            <person name="Ribeiro J.M.C."/>
            <person name="Genta F.A."/>
            <person name="Sorgine M.H.F."/>
            <person name="Paiva-Silva G.O."/>
            <person name="Majerowicz D."/>
            <person name="Medeiros M."/>
            <person name="Koerich L."/>
            <person name="Terra W.R."/>
            <person name="Ferreira C."/>
            <person name="Pimentel A.C."/>
            <person name="Bisch P.M."/>
            <person name="Diniz M.M.P."/>
            <person name="Nascimento R."/>
            <person name="Salmon D."/>
            <person name="Silber A.M."/>
            <person name="Alves M."/>
            <person name="Oliveira M.F."/>
            <person name="Gondim K.C."/>
            <person name="Silva Neto M.A.C."/>
            <person name="Atella G.C."/>
            <person name="Araujo H."/>
            <person name="Dias F.S."/>
            <person name="Polycarpo C.R."/>
            <person name="Fampa P."/>
            <person name="Melo A.C."/>
            <person name="Tanaka A.S."/>
            <person name="Balczun C."/>
            <person name="Oliveira J.H.M."/>
            <person name="Goncalves R."/>
            <person name="Lazoski C."/>
            <person name="Pereira M.A."/>
            <person name="Rivera-Pomar R."/>
            <person name="Diambra L."/>
            <person name="Schaub G.A."/>
            <person name="Garcia E.S."/>
            <person name="Azambuja P."/>
            <person name="Braz G.R.C."/>
            <person name="Oliveira P.L."/>
        </authorList>
    </citation>
    <scope>NUCLEOTIDE SEQUENCE</scope>
</reference>
<dbReference type="Gene3D" id="3.10.450.10">
    <property type="match status" value="4"/>
</dbReference>
<evidence type="ECO:0000256" key="3">
    <source>
        <dbReference type="ARBA" id="ARBA00022704"/>
    </source>
</evidence>
<dbReference type="Pfam" id="PF00031">
    <property type="entry name" value="Cystatin"/>
    <property type="match status" value="4"/>
</dbReference>
<dbReference type="MEROPS" id="I25.012"/>
<reference evidence="9" key="3">
    <citation type="submission" date="2015-05" db="UniProtKB">
        <authorList>
            <consortium name="EnsemblMetazoa"/>
        </authorList>
    </citation>
    <scope>IDENTIFICATION</scope>
</reference>
<name>R4FP01_RHOPR</name>
<evidence type="ECO:0000313" key="8">
    <source>
        <dbReference type="EMBL" id="JAA77147.1"/>
    </source>
</evidence>
<organism evidence="8">
    <name type="scientific">Rhodnius prolixus</name>
    <name type="common">Triatomid bug</name>
    <dbReference type="NCBI Taxonomy" id="13249"/>
    <lineage>
        <taxon>Eukaryota</taxon>
        <taxon>Metazoa</taxon>
        <taxon>Ecdysozoa</taxon>
        <taxon>Arthropoda</taxon>
        <taxon>Hexapoda</taxon>
        <taxon>Insecta</taxon>
        <taxon>Pterygota</taxon>
        <taxon>Neoptera</taxon>
        <taxon>Paraneoptera</taxon>
        <taxon>Hemiptera</taxon>
        <taxon>Heteroptera</taxon>
        <taxon>Panheteroptera</taxon>
        <taxon>Cimicomorpha</taxon>
        <taxon>Reduviidae</taxon>
        <taxon>Triatominae</taxon>
        <taxon>Rhodnius</taxon>
    </lineage>
</organism>
<dbReference type="GO" id="GO:0005615">
    <property type="term" value="C:extracellular space"/>
    <property type="evidence" value="ECO:0007669"/>
    <property type="project" value="TreeGrafter"/>
</dbReference>
<keyword evidence="2" id="KW-0646">Protease inhibitor</keyword>
<dbReference type="VEuPathDB" id="VectorBase:RPRC013323"/>
<dbReference type="EMBL" id="ACPB03005356">
    <property type="status" value="NOT_ANNOTATED_CDS"/>
    <property type="molecule type" value="Genomic_DNA"/>
</dbReference>
<feature type="domain" description="Cystatin" evidence="7">
    <location>
        <begin position="235"/>
        <end position="345"/>
    </location>
</feature>
<proteinExistence type="evidence at transcript level"/>
<keyword evidence="10" id="KW-1185">Reference proteome</keyword>
<feature type="signal peptide" evidence="6">
    <location>
        <begin position="1"/>
        <end position="24"/>
    </location>
</feature>
<dbReference type="GO" id="GO:0031982">
    <property type="term" value="C:vesicle"/>
    <property type="evidence" value="ECO:0007669"/>
    <property type="project" value="TreeGrafter"/>
</dbReference>
<feature type="domain" description="Cystatin" evidence="7">
    <location>
        <begin position="26"/>
        <end position="113"/>
    </location>
</feature>
<evidence type="ECO:0000313" key="9">
    <source>
        <dbReference type="EnsemblMetazoa" id="RPRC013323-PA"/>
    </source>
</evidence>
<dbReference type="PROSITE" id="PS00287">
    <property type="entry name" value="CYSTATIN"/>
    <property type="match status" value="1"/>
</dbReference>
<feature type="chain" id="PRO_5013983918" evidence="6">
    <location>
        <begin position="25"/>
        <end position="470"/>
    </location>
</feature>
<dbReference type="SMART" id="SM00043">
    <property type="entry name" value="CY"/>
    <property type="match status" value="4"/>
</dbReference>
<dbReference type="STRING" id="13249.R4FP01"/>